<comment type="caution">
    <text evidence="8">The sequence shown here is derived from an EMBL/GenBank/DDBJ whole genome shotgun (WGS) entry which is preliminary data.</text>
</comment>
<comment type="subcellular location">
    <subcellularLocation>
        <location evidence="1">Membrane</location>
        <topology evidence="1">Multi-pass membrane protein</topology>
    </subcellularLocation>
</comment>
<name>A0A9W8Z673_9PEZI</name>
<feature type="compositionally biased region" description="Basic and acidic residues" evidence="6">
    <location>
        <begin position="529"/>
        <end position="545"/>
    </location>
</feature>
<feature type="transmembrane region" description="Helical" evidence="7">
    <location>
        <begin position="483"/>
        <end position="503"/>
    </location>
</feature>
<dbReference type="OrthoDB" id="2018619at2759"/>
<keyword evidence="9" id="KW-1185">Reference proteome</keyword>
<feature type="transmembrane region" description="Helical" evidence="7">
    <location>
        <begin position="185"/>
        <end position="201"/>
    </location>
</feature>
<protein>
    <recommendedName>
        <fullName evidence="10">Allantoin permease</fullName>
    </recommendedName>
</protein>
<dbReference type="EMBL" id="JAPEVB010000001">
    <property type="protein sequence ID" value="KAJ4397362.1"/>
    <property type="molecule type" value="Genomic_DNA"/>
</dbReference>
<evidence type="ECO:0000256" key="7">
    <source>
        <dbReference type="SAM" id="Phobius"/>
    </source>
</evidence>
<dbReference type="AlphaFoldDB" id="A0A9W8Z673"/>
<dbReference type="InterPro" id="IPR045225">
    <property type="entry name" value="Uracil/uridine/allantoin_perm"/>
</dbReference>
<feature type="transmembrane region" description="Helical" evidence="7">
    <location>
        <begin position="115"/>
        <end position="134"/>
    </location>
</feature>
<dbReference type="Pfam" id="PF02133">
    <property type="entry name" value="Transp_cyt_pur"/>
    <property type="match status" value="1"/>
</dbReference>
<evidence type="ECO:0000256" key="4">
    <source>
        <dbReference type="ARBA" id="ARBA00022989"/>
    </source>
</evidence>
<evidence type="ECO:0000313" key="8">
    <source>
        <dbReference type="EMBL" id="KAJ4397362.1"/>
    </source>
</evidence>
<feature type="transmembrane region" description="Helical" evidence="7">
    <location>
        <begin position="283"/>
        <end position="307"/>
    </location>
</feature>
<keyword evidence="3 7" id="KW-0812">Transmembrane</keyword>
<feature type="transmembrane region" description="Helical" evidence="7">
    <location>
        <begin position="250"/>
        <end position="271"/>
    </location>
</feature>
<evidence type="ECO:0000256" key="2">
    <source>
        <dbReference type="ARBA" id="ARBA00008974"/>
    </source>
</evidence>
<accession>A0A9W8Z673</accession>
<dbReference type="PANTHER" id="PTHR30618:SF0">
    <property type="entry name" value="PURINE-URACIL PERMEASE NCS1"/>
    <property type="match status" value="1"/>
</dbReference>
<feature type="transmembrane region" description="Helical" evidence="7">
    <location>
        <begin position="88"/>
        <end position="109"/>
    </location>
</feature>
<sequence length="554" mass="61067">MAMLSHITHVKPQPRAWLTLDYWRLQNSRASCTTRGGWSNEDVDVVAKDKRTWRELDYLWLWLADGANVGTMQQAGSILALGLSWGEAAIAIAIGNIIIGLAVALNGSIGSSHHIPFAIASRASMGFYFSYFAVASRLVLGLIYFGINSYIGASCMLIMLEAIWPSLKTYPNALPSSSGIASNKMIAYFVFWVVQFPLLMIHPRKMRWLFFVKSICAIVAAFAMLGWAVKAGGQGPVFDQSATVSGSGKSWAWVYSVNVAVSGKTTLALNISDLTRYGNKPSVAYWQALFIPIVYWLFSFIGIVIASAGQSIYGTLYWDPTSIIGLWTNRAAAFFCAFAFGLATLGTNISTNSIAASNDFAFLFPRWLNLRRGAVITALLGGLATAPWKIQASATSLTTFLSGYIIVMAPIVAIMVSDYWVFRRQRLHVSMLYQRRGIYAYSYGINWRALVTLLVVVPINLPGLMHAINGNIDIGNYSYFYKASWFTATFIAIVVYMTLSLVWPPVNSLRSAGESGHHEEEEEEVDANSETRADHESPSDDEKHPGHMSRALHG</sequence>
<feature type="transmembrane region" description="Helical" evidence="7">
    <location>
        <begin position="370"/>
        <end position="388"/>
    </location>
</feature>
<evidence type="ECO:0000256" key="1">
    <source>
        <dbReference type="ARBA" id="ARBA00004141"/>
    </source>
</evidence>
<keyword evidence="5 7" id="KW-0472">Membrane</keyword>
<feature type="transmembrane region" description="Helical" evidence="7">
    <location>
        <begin position="141"/>
        <end position="165"/>
    </location>
</feature>
<dbReference type="PANTHER" id="PTHR30618">
    <property type="entry name" value="NCS1 FAMILY PURINE/PYRIMIDINE TRANSPORTER"/>
    <property type="match status" value="1"/>
</dbReference>
<dbReference type="FunFam" id="1.10.4160.10:FF:000001">
    <property type="entry name" value="Uracil permease, putative"/>
    <property type="match status" value="1"/>
</dbReference>
<gene>
    <name evidence="8" type="ORF">N0V93_001587</name>
</gene>
<evidence type="ECO:0000256" key="3">
    <source>
        <dbReference type="ARBA" id="ARBA00022692"/>
    </source>
</evidence>
<proteinExistence type="inferred from homology"/>
<feature type="transmembrane region" description="Helical" evidence="7">
    <location>
        <begin position="208"/>
        <end position="230"/>
    </location>
</feature>
<feature type="transmembrane region" description="Helical" evidence="7">
    <location>
        <begin position="327"/>
        <end position="349"/>
    </location>
</feature>
<dbReference type="GO" id="GO:0015205">
    <property type="term" value="F:nucleobase transmembrane transporter activity"/>
    <property type="evidence" value="ECO:0007669"/>
    <property type="project" value="TreeGrafter"/>
</dbReference>
<reference evidence="8" key="1">
    <citation type="submission" date="2022-10" db="EMBL/GenBank/DDBJ databases">
        <title>Tapping the CABI collections for fungal endophytes: first genome assemblies for Collariella, Neodidymelliopsis, Ascochyta clinopodiicola, Didymella pomorum, Didymosphaeria variabile, Neocosmospora piperis and Neocucurbitaria cava.</title>
        <authorList>
            <person name="Hill R."/>
        </authorList>
    </citation>
    <scope>NUCLEOTIDE SEQUENCE</scope>
    <source>
        <strain evidence="8">IMI 355082</strain>
    </source>
</reference>
<dbReference type="GO" id="GO:0005886">
    <property type="term" value="C:plasma membrane"/>
    <property type="evidence" value="ECO:0007669"/>
    <property type="project" value="TreeGrafter"/>
</dbReference>
<dbReference type="InterPro" id="IPR001248">
    <property type="entry name" value="Pur-cyt_permease"/>
</dbReference>
<feature type="region of interest" description="Disordered" evidence="6">
    <location>
        <begin position="512"/>
        <end position="554"/>
    </location>
</feature>
<comment type="similarity">
    <text evidence="2">Belongs to the purine-cytosine permease (2.A.39) family.</text>
</comment>
<evidence type="ECO:0008006" key="10">
    <source>
        <dbReference type="Google" id="ProtNLM"/>
    </source>
</evidence>
<feature type="transmembrane region" description="Helical" evidence="7">
    <location>
        <begin position="443"/>
        <end position="463"/>
    </location>
</feature>
<evidence type="ECO:0000256" key="6">
    <source>
        <dbReference type="SAM" id="MobiDB-lite"/>
    </source>
</evidence>
<evidence type="ECO:0000313" key="9">
    <source>
        <dbReference type="Proteomes" id="UP001140453"/>
    </source>
</evidence>
<feature type="transmembrane region" description="Helical" evidence="7">
    <location>
        <begin position="400"/>
        <end position="422"/>
    </location>
</feature>
<dbReference type="Proteomes" id="UP001140453">
    <property type="component" value="Unassembled WGS sequence"/>
</dbReference>
<dbReference type="Gene3D" id="1.10.4160.10">
    <property type="entry name" value="Hydantoin permease"/>
    <property type="match status" value="1"/>
</dbReference>
<keyword evidence="4 7" id="KW-1133">Transmembrane helix</keyword>
<organism evidence="8 9">
    <name type="scientific">Gnomoniopsis smithogilvyi</name>
    <dbReference type="NCBI Taxonomy" id="1191159"/>
    <lineage>
        <taxon>Eukaryota</taxon>
        <taxon>Fungi</taxon>
        <taxon>Dikarya</taxon>
        <taxon>Ascomycota</taxon>
        <taxon>Pezizomycotina</taxon>
        <taxon>Sordariomycetes</taxon>
        <taxon>Sordariomycetidae</taxon>
        <taxon>Diaporthales</taxon>
        <taxon>Gnomoniaceae</taxon>
        <taxon>Gnomoniopsis</taxon>
    </lineage>
</organism>
<evidence type="ECO:0000256" key="5">
    <source>
        <dbReference type="ARBA" id="ARBA00023136"/>
    </source>
</evidence>